<dbReference type="EMBL" id="JARZAK010000005">
    <property type="protein sequence ID" value="MDY7258129.1"/>
    <property type="molecule type" value="Genomic_DNA"/>
</dbReference>
<dbReference type="RefSeq" id="WP_129616503.1">
    <property type="nucleotide sequence ID" value="NZ_JARZAK010000005.1"/>
</dbReference>
<name>A0ABU5HQV8_9BACE</name>
<organism evidence="1 2">
    <name type="scientific">Bacteroides vicugnae</name>
    <dbReference type="NCBI Taxonomy" id="3037989"/>
    <lineage>
        <taxon>Bacteria</taxon>
        <taxon>Pseudomonadati</taxon>
        <taxon>Bacteroidota</taxon>
        <taxon>Bacteroidia</taxon>
        <taxon>Bacteroidales</taxon>
        <taxon>Bacteroidaceae</taxon>
        <taxon>Bacteroides</taxon>
    </lineage>
</organism>
<dbReference type="Proteomes" id="UP001292913">
    <property type="component" value="Unassembled WGS sequence"/>
</dbReference>
<reference evidence="1 2" key="1">
    <citation type="submission" date="2023-04" db="EMBL/GenBank/DDBJ databases">
        <title>Bacteroides pacosi sp. nov., isolated from the fecal material of an alpaca.</title>
        <authorList>
            <person name="Miller S."/>
            <person name="Hendry M."/>
            <person name="King J."/>
            <person name="Sankaranarayanan K."/>
            <person name="Lawson P.A."/>
        </authorList>
    </citation>
    <scope>NUCLEOTIDE SEQUENCE [LARGE SCALE GENOMIC DNA]</scope>
    <source>
        <strain evidence="1 2">A2-P53</strain>
    </source>
</reference>
<protein>
    <submittedName>
        <fullName evidence="1">Uncharacterized protein</fullName>
    </submittedName>
</protein>
<evidence type="ECO:0000313" key="1">
    <source>
        <dbReference type="EMBL" id="MDY7258129.1"/>
    </source>
</evidence>
<gene>
    <name evidence="1" type="ORF">QHG74_10405</name>
</gene>
<accession>A0ABU5HQV8</accession>
<keyword evidence="2" id="KW-1185">Reference proteome</keyword>
<sequence length="102" mass="11784">MNKNILVKKEKPFCQLKKLPGVKKYKVDAYWINDTSDIEPTLELGYACTSSGNNGAINIWKDDTGMIRSELMRHLVVVEKRTFVSYAEVEKCVSDWLKRINE</sequence>
<proteinExistence type="predicted"/>
<comment type="caution">
    <text evidence="1">The sequence shown here is derived from an EMBL/GenBank/DDBJ whole genome shotgun (WGS) entry which is preliminary data.</text>
</comment>
<evidence type="ECO:0000313" key="2">
    <source>
        <dbReference type="Proteomes" id="UP001292913"/>
    </source>
</evidence>